<organism evidence="2 3">
    <name type="scientific">Portunus trituberculatus</name>
    <name type="common">Swimming crab</name>
    <name type="synonym">Neptunus trituberculatus</name>
    <dbReference type="NCBI Taxonomy" id="210409"/>
    <lineage>
        <taxon>Eukaryota</taxon>
        <taxon>Metazoa</taxon>
        <taxon>Ecdysozoa</taxon>
        <taxon>Arthropoda</taxon>
        <taxon>Crustacea</taxon>
        <taxon>Multicrustacea</taxon>
        <taxon>Malacostraca</taxon>
        <taxon>Eumalacostraca</taxon>
        <taxon>Eucarida</taxon>
        <taxon>Decapoda</taxon>
        <taxon>Pleocyemata</taxon>
        <taxon>Brachyura</taxon>
        <taxon>Eubrachyura</taxon>
        <taxon>Portunoidea</taxon>
        <taxon>Portunidae</taxon>
        <taxon>Portuninae</taxon>
        <taxon>Portunus</taxon>
    </lineage>
</organism>
<feature type="compositionally biased region" description="Polar residues" evidence="1">
    <location>
        <begin position="89"/>
        <end position="108"/>
    </location>
</feature>
<feature type="compositionally biased region" description="Low complexity" evidence="1">
    <location>
        <begin position="19"/>
        <end position="31"/>
    </location>
</feature>
<evidence type="ECO:0000313" key="2">
    <source>
        <dbReference type="EMBL" id="MPC44773.1"/>
    </source>
</evidence>
<dbReference type="EMBL" id="VSRR010006430">
    <property type="protein sequence ID" value="MPC44773.1"/>
    <property type="molecule type" value="Genomic_DNA"/>
</dbReference>
<feature type="region of interest" description="Disordered" evidence="1">
    <location>
        <begin position="1"/>
        <end position="108"/>
    </location>
</feature>
<sequence>MVRLAKTSHEGGEEGSRGVRGSVRGAAGAVRGARKHLLPGKTMHCQGGLTGCRMQSPERSKSNNDTAGHGAAKETKQKQGKKHMINSHGEANQIKTKPSSTSMINTVR</sequence>
<proteinExistence type="predicted"/>
<evidence type="ECO:0000256" key="1">
    <source>
        <dbReference type="SAM" id="MobiDB-lite"/>
    </source>
</evidence>
<dbReference type="AlphaFoldDB" id="A0A5B7FI11"/>
<name>A0A5B7FI11_PORTR</name>
<keyword evidence="3" id="KW-1185">Reference proteome</keyword>
<gene>
    <name evidence="2" type="ORF">E2C01_038453</name>
</gene>
<evidence type="ECO:0000313" key="3">
    <source>
        <dbReference type="Proteomes" id="UP000324222"/>
    </source>
</evidence>
<reference evidence="2 3" key="1">
    <citation type="submission" date="2019-05" db="EMBL/GenBank/DDBJ databases">
        <title>Another draft genome of Portunus trituberculatus and its Hox gene families provides insights of decapod evolution.</title>
        <authorList>
            <person name="Jeong J.-H."/>
            <person name="Song I."/>
            <person name="Kim S."/>
            <person name="Choi T."/>
            <person name="Kim D."/>
            <person name="Ryu S."/>
            <person name="Kim W."/>
        </authorList>
    </citation>
    <scope>NUCLEOTIDE SEQUENCE [LARGE SCALE GENOMIC DNA]</scope>
    <source>
        <tissue evidence="2">Muscle</tissue>
    </source>
</reference>
<comment type="caution">
    <text evidence="2">The sequence shown here is derived from an EMBL/GenBank/DDBJ whole genome shotgun (WGS) entry which is preliminary data.</text>
</comment>
<protein>
    <submittedName>
        <fullName evidence="2">Uncharacterized protein</fullName>
    </submittedName>
</protein>
<dbReference type="Proteomes" id="UP000324222">
    <property type="component" value="Unassembled WGS sequence"/>
</dbReference>
<feature type="compositionally biased region" description="Basic and acidic residues" evidence="1">
    <location>
        <begin position="7"/>
        <end position="17"/>
    </location>
</feature>
<accession>A0A5B7FI11</accession>